<keyword evidence="3" id="KW-0560">Oxidoreductase</keyword>
<evidence type="ECO:0000313" key="4">
    <source>
        <dbReference type="EMBL" id="TPX06770.1"/>
    </source>
</evidence>
<dbReference type="OrthoDB" id="5840532at2759"/>
<dbReference type="AlphaFoldDB" id="A0A507ARG5"/>
<dbReference type="GeneID" id="41969713"/>
<evidence type="ECO:0000256" key="3">
    <source>
        <dbReference type="ARBA" id="ARBA00023002"/>
    </source>
</evidence>
<name>A0A507ARG5_9PEZI</name>
<dbReference type="Pfam" id="PF13561">
    <property type="entry name" value="adh_short_C2"/>
    <property type="match status" value="1"/>
</dbReference>
<dbReference type="InParanoid" id="A0A507ARG5"/>
<comment type="caution">
    <text evidence="4">The sequence shown here is derived from an EMBL/GenBank/DDBJ whole genome shotgun (WGS) entry which is preliminary data.</text>
</comment>
<dbReference type="STRING" id="1093900.A0A507ARG5"/>
<dbReference type="Proteomes" id="UP000319257">
    <property type="component" value="Unassembled WGS sequence"/>
</dbReference>
<dbReference type="GO" id="GO:0016491">
    <property type="term" value="F:oxidoreductase activity"/>
    <property type="evidence" value="ECO:0007669"/>
    <property type="project" value="UniProtKB-KW"/>
</dbReference>
<accession>A0A507ARG5</accession>
<proteinExistence type="inferred from homology"/>
<dbReference type="FunFam" id="3.40.50.720:FF:000084">
    <property type="entry name" value="Short-chain dehydrogenase reductase"/>
    <property type="match status" value="1"/>
</dbReference>
<comment type="similarity">
    <text evidence="1">Belongs to the short-chain dehydrogenases/reductases (SDR) family.</text>
</comment>
<keyword evidence="5" id="KW-1185">Reference proteome</keyword>
<dbReference type="RefSeq" id="XP_030988481.1">
    <property type="nucleotide sequence ID" value="XM_031136436.1"/>
</dbReference>
<gene>
    <name evidence="4" type="ORF">E0L32_002266</name>
</gene>
<dbReference type="Gene3D" id="3.40.50.720">
    <property type="entry name" value="NAD(P)-binding Rossmann-like Domain"/>
    <property type="match status" value="1"/>
</dbReference>
<dbReference type="PANTHER" id="PTHR24321">
    <property type="entry name" value="DEHYDROGENASES, SHORT CHAIN"/>
    <property type="match status" value="1"/>
</dbReference>
<protein>
    <submittedName>
        <fullName evidence="4">Uncharacterized protein</fullName>
    </submittedName>
</protein>
<organism evidence="4 5">
    <name type="scientific">Thyridium curvatum</name>
    <dbReference type="NCBI Taxonomy" id="1093900"/>
    <lineage>
        <taxon>Eukaryota</taxon>
        <taxon>Fungi</taxon>
        <taxon>Dikarya</taxon>
        <taxon>Ascomycota</taxon>
        <taxon>Pezizomycotina</taxon>
        <taxon>Sordariomycetes</taxon>
        <taxon>Sordariomycetidae</taxon>
        <taxon>Thyridiales</taxon>
        <taxon>Thyridiaceae</taxon>
        <taxon>Thyridium</taxon>
    </lineage>
</organism>
<dbReference type="InterPro" id="IPR002347">
    <property type="entry name" value="SDR_fam"/>
</dbReference>
<evidence type="ECO:0000256" key="1">
    <source>
        <dbReference type="ARBA" id="ARBA00006484"/>
    </source>
</evidence>
<keyword evidence="2" id="KW-0521">NADP</keyword>
<evidence type="ECO:0000313" key="5">
    <source>
        <dbReference type="Proteomes" id="UP000319257"/>
    </source>
</evidence>
<dbReference type="InterPro" id="IPR036291">
    <property type="entry name" value="NAD(P)-bd_dom_sf"/>
</dbReference>
<dbReference type="EMBL" id="SKBQ01000009">
    <property type="protein sequence ID" value="TPX06770.1"/>
    <property type="molecule type" value="Genomic_DNA"/>
</dbReference>
<dbReference type="PRINTS" id="PR00080">
    <property type="entry name" value="SDRFAMILY"/>
</dbReference>
<dbReference type="CDD" id="cd05233">
    <property type="entry name" value="SDR_c"/>
    <property type="match status" value="1"/>
</dbReference>
<dbReference type="PRINTS" id="PR00081">
    <property type="entry name" value="GDHRDH"/>
</dbReference>
<evidence type="ECO:0000256" key="2">
    <source>
        <dbReference type="ARBA" id="ARBA00022857"/>
    </source>
</evidence>
<dbReference type="SUPFAM" id="SSF51735">
    <property type="entry name" value="NAD(P)-binding Rossmann-fold domains"/>
    <property type="match status" value="1"/>
</dbReference>
<sequence>MSQILTGSAIITGAGSGIGQATSVALARHGIQKIALVDVNDAGLQTTTDLIREEHTDKTEVLIIVADVSDETSVAQAVRTAVKNFGRIDIALNIAGIPGPLKPSTDVSLEEFRKVIDVNMTGMWLCQREELRQMLLQEAVQVRPGVKSRGVIVNMASIFGLSGAAPYTPAAPYNTSKHGVMAITRNDANTYAKDDIRINAVCPGYIKTATMEAAVSQGGAMRREIEKVPMGRLANPEEVAEAIIFLASPMSSFMTGAALVVDGGYTAN</sequence>
<reference evidence="4 5" key="1">
    <citation type="submission" date="2019-06" db="EMBL/GenBank/DDBJ databases">
        <title>Draft genome sequence of the filamentous fungus Phialemoniopsis curvata isolated from diesel fuel.</title>
        <authorList>
            <person name="Varaljay V.A."/>
            <person name="Lyon W.J."/>
            <person name="Crouch A.L."/>
            <person name="Drake C.E."/>
            <person name="Hollomon J.M."/>
            <person name="Nadeau L.J."/>
            <person name="Nunn H.S."/>
            <person name="Stevenson B.S."/>
            <person name="Bojanowski C.L."/>
            <person name="Crookes-Goodson W.J."/>
        </authorList>
    </citation>
    <scope>NUCLEOTIDE SEQUENCE [LARGE SCALE GENOMIC DNA]</scope>
    <source>
        <strain evidence="4 5">D216</strain>
    </source>
</reference>
<dbReference type="PANTHER" id="PTHR24321:SF12">
    <property type="entry name" value="SHORT-CHAIN DEHYDROGENASE_REDUCTASE FAMILY, PUTATIVE (AFU_ORTHOLOGUE AFUA_5G14340)-RELATED"/>
    <property type="match status" value="1"/>
</dbReference>